<sequence length="650" mass="72493">MACASRCGKRAPSALAKYSKSLREAQADENPQPQYPMFTLPLEEVFHMKELRNHQELREAGLLIKYEQPLGKAMFVSHQWVSNHHPDPRGEQLRVFQEAMSNVLRGLCLVSLDPGTELMLGRQKGYSRKELASAPIFVWYDYFCVPQLATQPDAARSSRSVSQNPFEDMRSAILSIPIYIAKCVFFVALCPVLKHLDTSSTLNQYSWSRRGWCRCEKMVRELAQHESLILMIEGPKQITLLPSWGASFCSLGEGDFTIQSDLPVVAGIMKDMLQKKLLELLRQGDLHGYRFFLNQQYVRFRACDITPVAGLLPPLNAERRSRVEEFLWQNGFSKINEHDRAGWSPLCYAAMRGDSEIVESLLAKQANPKDSIRKSCKRLIFAKKTCILNVSGAFGHHEAMQVLLNARADVNQQSADGRTPMFLASPASSGQAARLLCEARANLSVRVKGLGTALEWACAAGDATTAREILQAEAYVPNERFLLHIALSFSGGDPDLILALINSKCDVNEQCYPTDFTRSVVNGLLALVHRVSPSTLTAIGYHQHLATPLMLSLISGFFAAAEVLLRAGATVHQRNSRNWSAFDFGVLKSAPYPLMSCMWNLGAEGFSSPASIAWWRQVGCSERSDHERSDHAGETSHKDPDLEVMIQVQM</sequence>
<accession>A0ABP0HT19</accession>
<dbReference type="EMBL" id="CAXAMM010001769">
    <property type="protein sequence ID" value="CAK8993374.1"/>
    <property type="molecule type" value="Genomic_DNA"/>
</dbReference>
<proteinExistence type="predicted"/>
<reference evidence="4 5" key="1">
    <citation type="submission" date="2024-02" db="EMBL/GenBank/DDBJ databases">
        <authorList>
            <person name="Chen Y."/>
            <person name="Shah S."/>
            <person name="Dougan E. K."/>
            <person name="Thang M."/>
            <person name="Chan C."/>
        </authorList>
    </citation>
    <scope>NUCLEOTIDE SEQUENCE [LARGE SCALE GENOMIC DNA]</scope>
</reference>
<dbReference type="SUPFAM" id="SSF48403">
    <property type="entry name" value="Ankyrin repeat"/>
    <property type="match status" value="1"/>
</dbReference>
<dbReference type="PROSITE" id="PS50297">
    <property type="entry name" value="ANK_REP_REGION"/>
    <property type="match status" value="1"/>
</dbReference>
<dbReference type="Proteomes" id="UP001642464">
    <property type="component" value="Unassembled WGS sequence"/>
</dbReference>
<dbReference type="SMART" id="SM00248">
    <property type="entry name" value="ANK"/>
    <property type="match status" value="6"/>
</dbReference>
<dbReference type="PANTHER" id="PTHR24173">
    <property type="entry name" value="ANKYRIN REPEAT CONTAINING"/>
    <property type="match status" value="1"/>
</dbReference>
<comment type="caution">
    <text evidence="4">The sequence shown here is derived from an EMBL/GenBank/DDBJ whole genome shotgun (WGS) entry which is preliminary data.</text>
</comment>
<keyword evidence="2 3" id="KW-0040">ANK repeat</keyword>
<evidence type="ECO:0000256" key="1">
    <source>
        <dbReference type="ARBA" id="ARBA00022737"/>
    </source>
</evidence>
<dbReference type="PROSITE" id="PS50088">
    <property type="entry name" value="ANK_REPEAT"/>
    <property type="match status" value="1"/>
</dbReference>
<dbReference type="InterPro" id="IPR002110">
    <property type="entry name" value="Ankyrin_rpt"/>
</dbReference>
<dbReference type="PANTHER" id="PTHR24173:SF74">
    <property type="entry name" value="ANKYRIN REPEAT DOMAIN-CONTAINING PROTEIN 16"/>
    <property type="match status" value="1"/>
</dbReference>
<dbReference type="Gene3D" id="1.25.40.20">
    <property type="entry name" value="Ankyrin repeat-containing domain"/>
    <property type="match status" value="2"/>
</dbReference>
<keyword evidence="1" id="KW-0677">Repeat</keyword>
<dbReference type="GO" id="GO:0016301">
    <property type="term" value="F:kinase activity"/>
    <property type="evidence" value="ECO:0007669"/>
    <property type="project" value="UniProtKB-KW"/>
</dbReference>
<keyword evidence="5" id="KW-1185">Reference proteome</keyword>
<gene>
    <name evidence="4" type="ORF">SCF082_LOCUS3478</name>
</gene>
<feature type="repeat" description="ANK" evidence="3">
    <location>
        <begin position="341"/>
        <end position="367"/>
    </location>
</feature>
<keyword evidence="4" id="KW-0808">Transferase</keyword>
<evidence type="ECO:0000256" key="3">
    <source>
        <dbReference type="PROSITE-ProRule" id="PRU00023"/>
    </source>
</evidence>
<dbReference type="Pfam" id="PF00023">
    <property type="entry name" value="Ank"/>
    <property type="match status" value="1"/>
</dbReference>
<keyword evidence="4" id="KW-0418">Kinase</keyword>
<dbReference type="InterPro" id="IPR036770">
    <property type="entry name" value="Ankyrin_rpt-contain_sf"/>
</dbReference>
<name>A0ABP0HT19_9DINO</name>
<protein>
    <submittedName>
        <fullName evidence="4">Kinase D-interacting substrate of 220 kDa (Ankyrin repeat-rich membrane-spanning protein)</fullName>
    </submittedName>
</protein>
<organism evidence="4 5">
    <name type="scientific">Durusdinium trenchii</name>
    <dbReference type="NCBI Taxonomy" id="1381693"/>
    <lineage>
        <taxon>Eukaryota</taxon>
        <taxon>Sar</taxon>
        <taxon>Alveolata</taxon>
        <taxon>Dinophyceae</taxon>
        <taxon>Suessiales</taxon>
        <taxon>Symbiodiniaceae</taxon>
        <taxon>Durusdinium</taxon>
    </lineage>
</organism>
<evidence type="ECO:0000256" key="2">
    <source>
        <dbReference type="ARBA" id="ARBA00023043"/>
    </source>
</evidence>
<dbReference type="Pfam" id="PF12796">
    <property type="entry name" value="Ank_2"/>
    <property type="match status" value="1"/>
</dbReference>
<evidence type="ECO:0000313" key="4">
    <source>
        <dbReference type="EMBL" id="CAK8993374.1"/>
    </source>
</evidence>
<evidence type="ECO:0000313" key="5">
    <source>
        <dbReference type="Proteomes" id="UP001642464"/>
    </source>
</evidence>